<feature type="repeat" description="ANK" evidence="3">
    <location>
        <begin position="106"/>
        <end position="138"/>
    </location>
</feature>
<keyword evidence="2 3" id="KW-0040">ANK repeat</keyword>
<dbReference type="GO" id="GO:0010468">
    <property type="term" value="P:regulation of gene expression"/>
    <property type="evidence" value="ECO:0007669"/>
    <property type="project" value="TreeGrafter"/>
</dbReference>
<dbReference type="InterPro" id="IPR002110">
    <property type="entry name" value="Ankyrin_rpt"/>
</dbReference>
<feature type="repeat" description="ANK" evidence="3">
    <location>
        <begin position="321"/>
        <end position="353"/>
    </location>
</feature>
<protein>
    <submittedName>
        <fullName evidence="5">Uncharacterized protein</fullName>
    </submittedName>
</protein>
<evidence type="ECO:0000313" key="6">
    <source>
        <dbReference type="Proteomes" id="UP001292094"/>
    </source>
</evidence>
<feature type="repeat" description="ANK" evidence="3">
    <location>
        <begin position="139"/>
        <end position="171"/>
    </location>
</feature>
<proteinExistence type="predicted"/>
<dbReference type="PRINTS" id="PR01415">
    <property type="entry name" value="ANKYRIN"/>
</dbReference>
<comment type="caution">
    <text evidence="5">The sequence shown here is derived from an EMBL/GenBank/DDBJ whole genome shotgun (WGS) entry which is preliminary data.</text>
</comment>
<feature type="repeat" description="ANK" evidence="3">
    <location>
        <begin position="288"/>
        <end position="320"/>
    </location>
</feature>
<keyword evidence="6" id="KW-1185">Reference proteome</keyword>
<dbReference type="Pfam" id="PF00023">
    <property type="entry name" value="Ank"/>
    <property type="match status" value="1"/>
</dbReference>
<dbReference type="Gene3D" id="1.25.40.20">
    <property type="entry name" value="Ankyrin repeat-containing domain"/>
    <property type="match status" value="4"/>
</dbReference>
<dbReference type="AlphaFoldDB" id="A0AAE1P1B2"/>
<dbReference type="SMART" id="SM00248">
    <property type="entry name" value="ANK"/>
    <property type="match status" value="8"/>
</dbReference>
<dbReference type="PANTHER" id="PTHR24124">
    <property type="entry name" value="ANKYRIN REPEAT FAMILY A"/>
    <property type="match status" value="1"/>
</dbReference>
<dbReference type="InterPro" id="IPR036770">
    <property type="entry name" value="Ankyrin_rpt-contain_sf"/>
</dbReference>
<organism evidence="5 6">
    <name type="scientific">Petrolisthes manimaculis</name>
    <dbReference type="NCBI Taxonomy" id="1843537"/>
    <lineage>
        <taxon>Eukaryota</taxon>
        <taxon>Metazoa</taxon>
        <taxon>Ecdysozoa</taxon>
        <taxon>Arthropoda</taxon>
        <taxon>Crustacea</taxon>
        <taxon>Multicrustacea</taxon>
        <taxon>Malacostraca</taxon>
        <taxon>Eumalacostraca</taxon>
        <taxon>Eucarida</taxon>
        <taxon>Decapoda</taxon>
        <taxon>Pleocyemata</taxon>
        <taxon>Anomura</taxon>
        <taxon>Galatheoidea</taxon>
        <taxon>Porcellanidae</taxon>
        <taxon>Petrolisthes</taxon>
    </lineage>
</organism>
<sequence>MTTAGSFSLPLVVVVVVVLVVTLVAANKSNPSQQNRGVLLLRNTARNRPKRVKELLQDSALDVNFAEKAGWYRGYTALLWAAQINSTTLVDILIESDADVNHQSHTGVSAVYLAAREGYIKVVELLLEAGAKPDTVTDHGFTGLLYATWNGHLEVAQLLLQHDADPNLQTPTSSEFVFILSSYPAAWTIKYFPLYLATTRGYNQLVEVLLRYHAQPDLATSWGVTALHTAGVWGRLNIARSLITAGANPDIRNSFGQTALVVAALYGHRHLVEQLVEAGADVNIQDNAGNTALMWASRRGSDDVIMVLLQAGADINIKDNRGQTATHWAAQQGQVGALTSLLSACPNLTIRDAIGRTPLSIKKVKNKAKVIQLLQSEDSCTNYPVRQSSKPTPFSTCQTLQHSSSLLSLVTSTPSSPASPTSNIFPDAMIKSVNIQQESASPYTTSEGKKMSSSTLEYLTTAVNLVSSLPTDIIMTTQVTQTREALEKETPTLHPRKLLTSEVHIVALSPESSPDTCSLASLPSPLCSIIFFTFSAALMQCKQWQHIYIN</sequence>
<dbReference type="Pfam" id="PF12796">
    <property type="entry name" value="Ank_2"/>
    <property type="match status" value="2"/>
</dbReference>
<gene>
    <name evidence="5" type="ORF">Pmani_028602</name>
</gene>
<name>A0AAE1P1B2_9EUCA</name>
<keyword evidence="4" id="KW-1133">Transmembrane helix</keyword>
<keyword evidence="1" id="KW-0677">Repeat</keyword>
<accession>A0AAE1P1B2</accession>
<dbReference type="PROSITE" id="PS50297">
    <property type="entry name" value="ANK_REP_REGION"/>
    <property type="match status" value="6"/>
</dbReference>
<feature type="repeat" description="ANK" evidence="3">
    <location>
        <begin position="255"/>
        <end position="287"/>
    </location>
</feature>
<evidence type="ECO:0000256" key="3">
    <source>
        <dbReference type="PROSITE-ProRule" id="PRU00023"/>
    </source>
</evidence>
<feature type="repeat" description="ANK" evidence="3">
    <location>
        <begin position="73"/>
        <end position="105"/>
    </location>
</feature>
<evidence type="ECO:0000313" key="5">
    <source>
        <dbReference type="EMBL" id="KAK4299097.1"/>
    </source>
</evidence>
<feature type="repeat" description="ANK" evidence="3">
    <location>
        <begin position="222"/>
        <end position="254"/>
    </location>
</feature>
<evidence type="ECO:0000256" key="4">
    <source>
        <dbReference type="SAM" id="Phobius"/>
    </source>
</evidence>
<dbReference type="GO" id="GO:0005634">
    <property type="term" value="C:nucleus"/>
    <property type="evidence" value="ECO:0007669"/>
    <property type="project" value="TreeGrafter"/>
</dbReference>
<dbReference type="PROSITE" id="PS50088">
    <property type="entry name" value="ANK_REPEAT"/>
    <property type="match status" value="7"/>
</dbReference>
<dbReference type="EMBL" id="JAWZYT010003301">
    <property type="protein sequence ID" value="KAK4299097.1"/>
    <property type="molecule type" value="Genomic_DNA"/>
</dbReference>
<keyword evidence="4" id="KW-0472">Membrane</keyword>
<evidence type="ECO:0000256" key="2">
    <source>
        <dbReference type="ARBA" id="ARBA00023043"/>
    </source>
</evidence>
<keyword evidence="4" id="KW-0812">Transmembrane</keyword>
<feature type="transmembrane region" description="Helical" evidence="4">
    <location>
        <begin position="7"/>
        <end position="26"/>
    </location>
</feature>
<evidence type="ECO:0000256" key="1">
    <source>
        <dbReference type="ARBA" id="ARBA00022737"/>
    </source>
</evidence>
<dbReference type="Proteomes" id="UP001292094">
    <property type="component" value="Unassembled WGS sequence"/>
</dbReference>
<dbReference type="SUPFAM" id="SSF48403">
    <property type="entry name" value="Ankyrin repeat"/>
    <property type="match status" value="1"/>
</dbReference>
<dbReference type="PANTHER" id="PTHR24124:SF14">
    <property type="entry name" value="CHROMOSOME UNDETERMINED SCAFFOLD_25, WHOLE GENOME SHOTGUN SEQUENCE"/>
    <property type="match status" value="1"/>
</dbReference>
<reference evidence="5" key="1">
    <citation type="submission" date="2023-11" db="EMBL/GenBank/DDBJ databases">
        <title>Genome assemblies of two species of porcelain crab, Petrolisthes cinctipes and Petrolisthes manimaculis (Anomura: Porcellanidae).</title>
        <authorList>
            <person name="Angst P."/>
        </authorList>
    </citation>
    <scope>NUCLEOTIDE SEQUENCE</scope>
    <source>
        <strain evidence="5">PB745_02</strain>
        <tissue evidence="5">Gill</tissue>
    </source>
</reference>